<comment type="caution">
    <text evidence="5">The sequence shown here is derived from an EMBL/GenBank/DDBJ whole genome shotgun (WGS) entry which is preliminary data.</text>
</comment>
<evidence type="ECO:0000313" key="5">
    <source>
        <dbReference type="EMBL" id="MCT7373760.1"/>
    </source>
</evidence>
<dbReference type="Pfam" id="PF00486">
    <property type="entry name" value="Trans_reg_C"/>
    <property type="match status" value="1"/>
</dbReference>
<evidence type="ECO:0000256" key="2">
    <source>
        <dbReference type="PROSITE-ProRule" id="PRU01091"/>
    </source>
</evidence>
<dbReference type="SMART" id="SM00862">
    <property type="entry name" value="Trans_reg_C"/>
    <property type="match status" value="1"/>
</dbReference>
<dbReference type="Proteomes" id="UP001320831">
    <property type="component" value="Unassembled WGS sequence"/>
</dbReference>
<dbReference type="InterPro" id="IPR016032">
    <property type="entry name" value="Sig_transdc_resp-reg_C-effctor"/>
</dbReference>
<keyword evidence="3" id="KW-1133">Transmembrane helix</keyword>
<evidence type="ECO:0000256" key="1">
    <source>
        <dbReference type="ARBA" id="ARBA00023125"/>
    </source>
</evidence>
<proteinExistence type="predicted"/>
<protein>
    <submittedName>
        <fullName evidence="5">Transcriptional regulator</fullName>
    </submittedName>
</protein>
<sequence length="199" mass="21735">MSPRSTAGYRFGSFVLNLERLSLQEGGSDRELRPKAFDVLRLLVEQAGRLITKDDLVETVWPDVIVNDDALAQCIRDIRKVLGDEGDRFIKTVPRRGYMFVAEVERVAGTFPSGGWPLSTVARARSLTWVLAALGLLLALGLATLWFVDDGSPARPNGSLAVAVLPFSAPGNDQAYLGEGWQRRGCGGGAFRGFDRDRP</sequence>
<feature type="DNA-binding region" description="OmpR/PhoB-type" evidence="2">
    <location>
        <begin position="6"/>
        <end position="102"/>
    </location>
</feature>
<feature type="domain" description="OmpR/PhoB-type" evidence="4">
    <location>
        <begin position="6"/>
        <end position="102"/>
    </location>
</feature>
<accession>A0ABT2LGV6</accession>
<keyword evidence="1 2" id="KW-0238">DNA-binding</keyword>
<dbReference type="EMBL" id="JAOCZP010000001">
    <property type="protein sequence ID" value="MCT7373760.1"/>
    <property type="molecule type" value="Genomic_DNA"/>
</dbReference>
<dbReference type="RefSeq" id="WP_260900086.1">
    <property type="nucleotide sequence ID" value="NZ_JAOCZP010000001.1"/>
</dbReference>
<keyword evidence="3" id="KW-0472">Membrane</keyword>
<keyword evidence="6" id="KW-1185">Reference proteome</keyword>
<dbReference type="SUPFAM" id="SSF46894">
    <property type="entry name" value="C-terminal effector domain of the bipartite response regulators"/>
    <property type="match status" value="1"/>
</dbReference>
<dbReference type="InterPro" id="IPR001867">
    <property type="entry name" value="OmpR/PhoB-type_DNA-bd"/>
</dbReference>
<dbReference type="PROSITE" id="PS51755">
    <property type="entry name" value="OMPR_PHOB"/>
    <property type="match status" value="1"/>
</dbReference>
<name>A0ABT2LGV6_9HYPH</name>
<organism evidence="5 6">
    <name type="scientific">Chelativorans salis</name>
    <dbReference type="NCBI Taxonomy" id="2978478"/>
    <lineage>
        <taxon>Bacteria</taxon>
        <taxon>Pseudomonadati</taxon>
        <taxon>Pseudomonadota</taxon>
        <taxon>Alphaproteobacteria</taxon>
        <taxon>Hyphomicrobiales</taxon>
        <taxon>Phyllobacteriaceae</taxon>
        <taxon>Chelativorans</taxon>
    </lineage>
</organism>
<dbReference type="CDD" id="cd00383">
    <property type="entry name" value="trans_reg_C"/>
    <property type="match status" value="1"/>
</dbReference>
<keyword evidence="3" id="KW-0812">Transmembrane</keyword>
<feature type="transmembrane region" description="Helical" evidence="3">
    <location>
        <begin position="127"/>
        <end position="148"/>
    </location>
</feature>
<dbReference type="Gene3D" id="1.10.10.10">
    <property type="entry name" value="Winged helix-like DNA-binding domain superfamily/Winged helix DNA-binding domain"/>
    <property type="match status" value="1"/>
</dbReference>
<evidence type="ECO:0000256" key="3">
    <source>
        <dbReference type="SAM" id="Phobius"/>
    </source>
</evidence>
<reference evidence="5 6" key="1">
    <citation type="submission" date="2022-09" db="EMBL/GenBank/DDBJ databases">
        <title>Chelativorans salina sp. nov., a novel slightly halophilic bacterium isolated from a saline lake sediment enrichment.</title>
        <authorList>
            <person name="Gao L."/>
            <person name="Fang B.-Z."/>
            <person name="Li W.-J."/>
        </authorList>
    </citation>
    <scope>NUCLEOTIDE SEQUENCE [LARGE SCALE GENOMIC DNA]</scope>
    <source>
        <strain evidence="5 6">EGI FJ00035</strain>
    </source>
</reference>
<evidence type="ECO:0000313" key="6">
    <source>
        <dbReference type="Proteomes" id="UP001320831"/>
    </source>
</evidence>
<evidence type="ECO:0000259" key="4">
    <source>
        <dbReference type="PROSITE" id="PS51755"/>
    </source>
</evidence>
<gene>
    <name evidence="5" type="ORF">N5A92_01690</name>
</gene>
<dbReference type="InterPro" id="IPR036388">
    <property type="entry name" value="WH-like_DNA-bd_sf"/>
</dbReference>